<evidence type="ECO:0000313" key="2">
    <source>
        <dbReference type="Proteomes" id="UP000479526"/>
    </source>
</evidence>
<gene>
    <name evidence="1" type="ORF">GT755_23330</name>
</gene>
<reference evidence="1 2" key="1">
    <citation type="submission" date="2020-01" db="EMBL/GenBank/DDBJ databases">
        <title>Herbidospora sp. NEAU-GS84 nov., a novel actinomycete isolated from soil.</title>
        <authorList>
            <person name="Han L."/>
        </authorList>
    </citation>
    <scope>NUCLEOTIDE SEQUENCE [LARGE SCALE GENOMIC DNA]</scope>
    <source>
        <strain evidence="1 2">NEAU-GS84</strain>
    </source>
</reference>
<proteinExistence type="predicted"/>
<sequence length="136" mass="14891">MTMSTRPADDGGLEITIRLTAAEAEAMQNVPQLMAEAFDSHLWALGMLRTRINSRDPGSPAPVQGDWATALRDVDRLRSRLDAIRTAAIRAFMASDGNAERLAGVLRTDPAEARALWAEMRERPAGDWERWASGGS</sequence>
<protein>
    <submittedName>
        <fullName evidence="1">Uncharacterized protein</fullName>
    </submittedName>
</protein>
<comment type="caution">
    <text evidence="1">The sequence shown here is derived from an EMBL/GenBank/DDBJ whole genome shotgun (WGS) entry which is preliminary data.</text>
</comment>
<dbReference type="Proteomes" id="UP000479526">
    <property type="component" value="Unassembled WGS sequence"/>
</dbReference>
<dbReference type="EMBL" id="WXEW01000007">
    <property type="protein sequence ID" value="NAS24610.1"/>
    <property type="molecule type" value="Genomic_DNA"/>
</dbReference>
<dbReference type="AlphaFoldDB" id="A0A7C9N2N1"/>
<dbReference type="RefSeq" id="WP_161481785.1">
    <property type="nucleotide sequence ID" value="NZ_WXEW01000007.1"/>
</dbReference>
<organism evidence="1 2">
    <name type="scientific">Herbidospora solisilvae</name>
    <dbReference type="NCBI Taxonomy" id="2696284"/>
    <lineage>
        <taxon>Bacteria</taxon>
        <taxon>Bacillati</taxon>
        <taxon>Actinomycetota</taxon>
        <taxon>Actinomycetes</taxon>
        <taxon>Streptosporangiales</taxon>
        <taxon>Streptosporangiaceae</taxon>
        <taxon>Herbidospora</taxon>
    </lineage>
</organism>
<keyword evidence="2" id="KW-1185">Reference proteome</keyword>
<name>A0A7C9N2N1_9ACTN</name>
<evidence type="ECO:0000313" key="1">
    <source>
        <dbReference type="EMBL" id="NAS24610.1"/>
    </source>
</evidence>
<accession>A0A7C9N2N1</accession>